<organism evidence="4 5">
    <name type="scientific">Floridaenema flaviceps BLCC-F50</name>
    <dbReference type="NCBI Taxonomy" id="3153642"/>
    <lineage>
        <taxon>Bacteria</taxon>
        <taxon>Bacillati</taxon>
        <taxon>Cyanobacteriota</taxon>
        <taxon>Cyanophyceae</taxon>
        <taxon>Oscillatoriophycideae</taxon>
        <taxon>Aerosakkonematales</taxon>
        <taxon>Aerosakkonemataceae</taxon>
        <taxon>Floridanema</taxon>
        <taxon>Floridanema flaviceps</taxon>
    </lineage>
</organism>
<reference evidence="4 5" key="1">
    <citation type="submission" date="2024-09" db="EMBL/GenBank/DDBJ databases">
        <title>Floridaenema gen nov. (Aerosakkonemataceae, Aerosakkonematales ord. nov., Cyanobacteria) from benthic tropical and subtropical fresh waters, with the description of four new species.</title>
        <authorList>
            <person name="Moretto J.A."/>
            <person name="Berthold D.E."/>
            <person name="Lefler F.W."/>
            <person name="Huang I.-S."/>
            <person name="Laughinghouse H. IV."/>
        </authorList>
    </citation>
    <scope>NUCLEOTIDE SEQUENCE [LARGE SCALE GENOMIC DNA]</scope>
    <source>
        <strain evidence="4 5">BLCC-F50</strain>
    </source>
</reference>
<dbReference type="RefSeq" id="WP_413264067.1">
    <property type="nucleotide sequence ID" value="NZ_JBHFNR010000110.1"/>
</dbReference>
<dbReference type="Pfam" id="PF07282">
    <property type="entry name" value="Cas12f1-like_TNB"/>
    <property type="match status" value="1"/>
</dbReference>
<comment type="caution">
    <text evidence="4">The sequence shown here is derived from an EMBL/GenBank/DDBJ whole genome shotgun (WGS) entry which is preliminary data.</text>
</comment>
<evidence type="ECO:0000256" key="2">
    <source>
        <dbReference type="SAM" id="MobiDB-lite"/>
    </source>
</evidence>
<dbReference type="EMBL" id="JBHFNR010000110">
    <property type="protein sequence ID" value="MFB2894421.1"/>
    <property type="molecule type" value="Genomic_DNA"/>
</dbReference>
<feature type="domain" description="Cas12f1-like TNB" evidence="3">
    <location>
        <begin position="365"/>
        <end position="427"/>
    </location>
</feature>
<feature type="region of interest" description="Disordered" evidence="2">
    <location>
        <begin position="259"/>
        <end position="287"/>
    </location>
</feature>
<keyword evidence="5" id="KW-1185">Reference proteome</keyword>
<proteinExistence type="predicted"/>
<evidence type="ECO:0000256" key="1">
    <source>
        <dbReference type="ARBA" id="ARBA00023125"/>
    </source>
</evidence>
<evidence type="ECO:0000313" key="5">
    <source>
        <dbReference type="Proteomes" id="UP001576784"/>
    </source>
</evidence>
<accession>A0ABV4XRX9</accession>
<evidence type="ECO:0000259" key="3">
    <source>
        <dbReference type="Pfam" id="PF07282"/>
    </source>
</evidence>
<gene>
    <name evidence="4" type="ORF">ACE1CI_16045</name>
</gene>
<evidence type="ECO:0000313" key="4">
    <source>
        <dbReference type="EMBL" id="MFB2894421.1"/>
    </source>
</evidence>
<name>A0ABV4XRX9_9CYAN</name>
<dbReference type="Proteomes" id="UP001576784">
    <property type="component" value="Unassembled WGS sequence"/>
</dbReference>
<sequence>MPRQNRTKTPSFIVEMPLVVSNKDAGVLLSRFEAGRQLYNACLGEAMRRQKLVKQSKKYQEARALKKGKARTAAFKEVNQAYGYSEYDLHSYCTTIRNSWIEKHIDSNTAQKLATRAFNASEKVAFVQAKKVRFKGKNQLDSLEGKTNKTGIRWVNETLVWGNLQLKPYLTTYDPVITHGLRSRVKYVRLVRRRINGKTFYYAQLVCEGKSFQKPKNQIGQGTVGLDIGPSTIAIVGEKSAKLTLFASELKLGSNKIRQLQRKMERSRRANNPNNYNPDFVNKRGQKKKGTIKKSCKTWNNSRSYQKIRIAKANLERKLAAHRKSLHGKLVNEILSLGNNIKLEKLSYKSFQKNYGKSVGKRAPGEFVSHLKRKAGSADVNVIEFSTKTTKLSQTCHQCGSVKKKNLSDRIHQCDCGIYCQRDLYSAFLAKFVDEKEMLQANQAQNAWLGSEPILYAAWRQATTENNLRLEGRVPSSFGRFPESEPVAAKVRNVDAKNLDVVPIWESQVEASLHFEPPTL</sequence>
<dbReference type="InterPro" id="IPR010095">
    <property type="entry name" value="Cas12f1-like_TNB"/>
</dbReference>
<protein>
    <submittedName>
        <fullName evidence="4">Zinc ribbon domain-containing protein</fullName>
    </submittedName>
</protein>
<keyword evidence="1" id="KW-0238">DNA-binding</keyword>